<dbReference type="EMBL" id="FONG01000017">
    <property type="protein sequence ID" value="SFF51598.1"/>
    <property type="molecule type" value="Genomic_DNA"/>
</dbReference>
<accession>A0A1I2JBX6</accession>
<organism evidence="9 10">
    <name type="scientific">Actinacidiphila alni</name>
    <dbReference type="NCBI Taxonomy" id="380248"/>
    <lineage>
        <taxon>Bacteria</taxon>
        <taxon>Bacillati</taxon>
        <taxon>Actinomycetota</taxon>
        <taxon>Actinomycetes</taxon>
        <taxon>Kitasatosporales</taxon>
        <taxon>Streptomycetaceae</taxon>
        <taxon>Actinacidiphila</taxon>
    </lineage>
</organism>
<name>A0A1I2JBX6_9ACTN</name>
<protein>
    <submittedName>
        <fullName evidence="9">Uncharacterized membrane protein YckC, RDD family</fullName>
    </submittedName>
</protein>
<feature type="compositionally biased region" description="Gly residues" evidence="6">
    <location>
        <begin position="39"/>
        <end position="52"/>
    </location>
</feature>
<dbReference type="InterPro" id="IPR051791">
    <property type="entry name" value="Pra-immunoreactive"/>
</dbReference>
<dbReference type="PANTHER" id="PTHR36115">
    <property type="entry name" value="PROLINE-RICH ANTIGEN HOMOLOG-RELATED"/>
    <property type="match status" value="1"/>
</dbReference>
<comment type="subcellular location">
    <subcellularLocation>
        <location evidence="1">Cell membrane</location>
        <topology evidence="1">Multi-pass membrane protein</topology>
    </subcellularLocation>
</comment>
<evidence type="ECO:0000256" key="3">
    <source>
        <dbReference type="ARBA" id="ARBA00022692"/>
    </source>
</evidence>
<dbReference type="GO" id="GO:0005886">
    <property type="term" value="C:plasma membrane"/>
    <property type="evidence" value="ECO:0007669"/>
    <property type="project" value="UniProtKB-SubCell"/>
</dbReference>
<dbReference type="OrthoDB" id="9793824at2"/>
<evidence type="ECO:0000256" key="4">
    <source>
        <dbReference type="ARBA" id="ARBA00022989"/>
    </source>
</evidence>
<dbReference type="AlphaFoldDB" id="A0A1I2JBX6"/>
<feature type="domain" description="RDD" evidence="8">
    <location>
        <begin position="69"/>
        <end position="184"/>
    </location>
</feature>
<proteinExistence type="predicted"/>
<dbReference type="STRING" id="380248.SAMN05216251_11736"/>
<evidence type="ECO:0000256" key="7">
    <source>
        <dbReference type="SAM" id="Phobius"/>
    </source>
</evidence>
<dbReference type="Pfam" id="PF06271">
    <property type="entry name" value="RDD"/>
    <property type="match status" value="1"/>
</dbReference>
<keyword evidence="4 7" id="KW-1133">Transmembrane helix</keyword>
<dbReference type="Proteomes" id="UP000199323">
    <property type="component" value="Unassembled WGS sequence"/>
</dbReference>
<dbReference type="InterPro" id="IPR010432">
    <property type="entry name" value="RDD"/>
</dbReference>
<gene>
    <name evidence="9" type="ORF">SAMN05216251_11736</name>
</gene>
<reference evidence="9 10" key="1">
    <citation type="submission" date="2016-10" db="EMBL/GenBank/DDBJ databases">
        <authorList>
            <person name="de Groot N.N."/>
        </authorList>
    </citation>
    <scope>NUCLEOTIDE SEQUENCE [LARGE SCALE GENOMIC DNA]</scope>
    <source>
        <strain evidence="9 10">CGMCC 4.3510</strain>
    </source>
</reference>
<evidence type="ECO:0000256" key="2">
    <source>
        <dbReference type="ARBA" id="ARBA00022475"/>
    </source>
</evidence>
<sequence>MSDRQPPPYDGASGGQSGPWQHDPAGQTPDPYSQQNPYGQGGGIPSYPGGGQPDQAAYGQQPTGMPPLANWGERAGSYLIDSLIVGVPYAVLRFGIGGIAGTLLGGLVGLVGAVWLSYMDGTTGQTPGRKVVGTRLLREADGQIVGFGTAFGRRLLHILDALPCYLGFLWPAWDEKRQTFADKMVHTVVIKP</sequence>
<keyword evidence="2" id="KW-1003">Cell membrane</keyword>
<evidence type="ECO:0000259" key="8">
    <source>
        <dbReference type="Pfam" id="PF06271"/>
    </source>
</evidence>
<evidence type="ECO:0000313" key="10">
    <source>
        <dbReference type="Proteomes" id="UP000199323"/>
    </source>
</evidence>
<evidence type="ECO:0000313" key="9">
    <source>
        <dbReference type="EMBL" id="SFF51598.1"/>
    </source>
</evidence>
<keyword evidence="10" id="KW-1185">Reference proteome</keyword>
<dbReference type="RefSeq" id="WP_093715955.1">
    <property type="nucleotide sequence ID" value="NZ_FONG01000017.1"/>
</dbReference>
<feature type="transmembrane region" description="Helical" evidence="7">
    <location>
        <begin position="99"/>
        <end position="118"/>
    </location>
</feature>
<keyword evidence="3 7" id="KW-0812">Transmembrane</keyword>
<feature type="region of interest" description="Disordered" evidence="6">
    <location>
        <begin position="1"/>
        <end position="65"/>
    </location>
</feature>
<dbReference type="PANTHER" id="PTHR36115:SF6">
    <property type="entry name" value="PROLINE-RICH ANTIGEN HOMOLOG"/>
    <property type="match status" value="1"/>
</dbReference>
<evidence type="ECO:0000256" key="5">
    <source>
        <dbReference type="ARBA" id="ARBA00023136"/>
    </source>
</evidence>
<keyword evidence="5 7" id="KW-0472">Membrane</keyword>
<evidence type="ECO:0000256" key="1">
    <source>
        <dbReference type="ARBA" id="ARBA00004651"/>
    </source>
</evidence>
<evidence type="ECO:0000256" key="6">
    <source>
        <dbReference type="SAM" id="MobiDB-lite"/>
    </source>
</evidence>